<feature type="chain" id="PRO_5012145933" evidence="1">
    <location>
        <begin position="25"/>
        <end position="72"/>
    </location>
</feature>
<comment type="caution">
    <text evidence="2">The sequence shown here is derived from an EMBL/GenBank/DDBJ whole genome shotgun (WGS) entry which is preliminary data.</text>
</comment>
<gene>
    <name evidence="2" type="ORF">BCR43DRAFT_483456</name>
</gene>
<reference evidence="2 3" key="1">
    <citation type="submission" date="2016-07" db="EMBL/GenBank/DDBJ databases">
        <title>Pervasive Adenine N6-methylation of Active Genes in Fungi.</title>
        <authorList>
            <consortium name="DOE Joint Genome Institute"/>
            <person name="Mondo S.J."/>
            <person name="Dannebaum R.O."/>
            <person name="Kuo R.C."/>
            <person name="Labutti K."/>
            <person name="Haridas S."/>
            <person name="Kuo A."/>
            <person name="Salamov A."/>
            <person name="Ahrendt S.R."/>
            <person name="Lipzen A."/>
            <person name="Sullivan W."/>
            <person name="Andreopoulos W.B."/>
            <person name="Clum A."/>
            <person name="Lindquist E."/>
            <person name="Daum C."/>
            <person name="Ramamoorthy G.K."/>
            <person name="Gryganskyi A."/>
            <person name="Culley D."/>
            <person name="Magnuson J.K."/>
            <person name="James T.Y."/>
            <person name="O'Malley M.A."/>
            <person name="Stajich J.E."/>
            <person name="Spatafora J.W."/>
            <person name="Visel A."/>
            <person name="Grigoriev I.V."/>
        </authorList>
    </citation>
    <scope>NUCLEOTIDE SEQUENCE [LARGE SCALE GENOMIC DNA]</scope>
    <source>
        <strain evidence="2 3">NRRL 2496</strain>
    </source>
</reference>
<keyword evidence="3" id="KW-1185">Reference proteome</keyword>
<protein>
    <submittedName>
        <fullName evidence="2">Uncharacterized protein</fullName>
    </submittedName>
</protein>
<proteinExistence type="predicted"/>
<dbReference type="PROSITE" id="PS51257">
    <property type="entry name" value="PROKAR_LIPOPROTEIN"/>
    <property type="match status" value="1"/>
</dbReference>
<dbReference type="AlphaFoldDB" id="A0A1X2HV51"/>
<dbReference type="Proteomes" id="UP000242180">
    <property type="component" value="Unassembled WGS sequence"/>
</dbReference>
<sequence>MATRVEIVVLNLFLLLLLFLGAQGCPGRIEAVQVVRETRQMPINKLDRAFDKFNSFCGEILQPIIVTVDPPN</sequence>
<accession>A0A1X2HV51</accession>
<evidence type="ECO:0000256" key="1">
    <source>
        <dbReference type="SAM" id="SignalP"/>
    </source>
</evidence>
<name>A0A1X2HV51_SYNRA</name>
<evidence type="ECO:0000313" key="3">
    <source>
        <dbReference type="Proteomes" id="UP000242180"/>
    </source>
</evidence>
<dbReference type="InParanoid" id="A0A1X2HV51"/>
<evidence type="ECO:0000313" key="2">
    <source>
        <dbReference type="EMBL" id="ORZ03482.1"/>
    </source>
</evidence>
<keyword evidence="1" id="KW-0732">Signal</keyword>
<dbReference type="EMBL" id="MCGN01000001">
    <property type="protein sequence ID" value="ORZ03482.1"/>
    <property type="molecule type" value="Genomic_DNA"/>
</dbReference>
<feature type="signal peptide" evidence="1">
    <location>
        <begin position="1"/>
        <end position="24"/>
    </location>
</feature>
<organism evidence="2 3">
    <name type="scientific">Syncephalastrum racemosum</name>
    <name type="common">Filamentous fungus</name>
    <dbReference type="NCBI Taxonomy" id="13706"/>
    <lineage>
        <taxon>Eukaryota</taxon>
        <taxon>Fungi</taxon>
        <taxon>Fungi incertae sedis</taxon>
        <taxon>Mucoromycota</taxon>
        <taxon>Mucoromycotina</taxon>
        <taxon>Mucoromycetes</taxon>
        <taxon>Mucorales</taxon>
        <taxon>Syncephalastraceae</taxon>
        <taxon>Syncephalastrum</taxon>
    </lineage>
</organism>